<sequence>MLLRGAKLPPPTLDNADIQAVKNKAHHSGRSHGGAPLRNGHRGGRINYASERPNPFAAHLDPKFMPPGNSGGAPMGMPAGWVPPNAGGGNYNRGPPPPPRGGGGGYHQRSHYGGGGGGDSYNQPTGNYDYYGRSQQGYYQQGSYGGSNHNNAYRGRSNNYGGSDQRGGYSRGGYSGRDHYSSRNSGGGGGYGRY</sequence>
<feature type="compositionally biased region" description="Polar residues" evidence="1">
    <location>
        <begin position="148"/>
        <end position="159"/>
    </location>
</feature>
<protein>
    <submittedName>
        <fullName evidence="2">Uncharacterized protein</fullName>
    </submittedName>
</protein>
<evidence type="ECO:0000313" key="2">
    <source>
        <dbReference type="EMBL" id="RDH17318.1"/>
    </source>
</evidence>
<dbReference type="VEuPathDB" id="FungiDB:M747DRAFT_101385"/>
<name>A0A370BSE6_ASPNG</name>
<evidence type="ECO:0000256" key="1">
    <source>
        <dbReference type="SAM" id="MobiDB-lite"/>
    </source>
</evidence>
<feature type="region of interest" description="Disordered" evidence="1">
    <location>
        <begin position="1"/>
        <end position="194"/>
    </location>
</feature>
<dbReference type="AlphaFoldDB" id="A0A370BSE6"/>
<feature type="compositionally biased region" description="Gly residues" evidence="1">
    <location>
        <begin position="101"/>
        <end position="119"/>
    </location>
</feature>
<organism evidence="2 3">
    <name type="scientific">Aspergillus niger ATCC 13496</name>
    <dbReference type="NCBI Taxonomy" id="1353008"/>
    <lineage>
        <taxon>Eukaryota</taxon>
        <taxon>Fungi</taxon>
        <taxon>Dikarya</taxon>
        <taxon>Ascomycota</taxon>
        <taxon>Pezizomycotina</taxon>
        <taxon>Eurotiomycetes</taxon>
        <taxon>Eurotiomycetidae</taxon>
        <taxon>Eurotiales</taxon>
        <taxon>Aspergillaceae</taxon>
        <taxon>Aspergillus</taxon>
        <taxon>Aspergillus subgen. Circumdati</taxon>
    </lineage>
</organism>
<dbReference type="Proteomes" id="UP000253845">
    <property type="component" value="Unassembled WGS sequence"/>
</dbReference>
<feature type="compositionally biased region" description="Low complexity" evidence="1">
    <location>
        <begin position="130"/>
        <end position="142"/>
    </location>
</feature>
<feature type="compositionally biased region" description="Gly residues" evidence="1">
    <location>
        <begin position="185"/>
        <end position="194"/>
    </location>
</feature>
<proteinExistence type="predicted"/>
<dbReference type="EMBL" id="KZ851931">
    <property type="protein sequence ID" value="RDH17318.1"/>
    <property type="molecule type" value="Genomic_DNA"/>
</dbReference>
<reference evidence="2 3" key="1">
    <citation type="submission" date="2018-07" db="EMBL/GenBank/DDBJ databases">
        <title>Section-level genome sequencing of Aspergillus section Nigri to investigate inter- and intra-species variation.</title>
        <authorList>
            <consortium name="DOE Joint Genome Institute"/>
            <person name="Vesth T.C."/>
            <person name="Nybo J.L."/>
            <person name="Theobald S."/>
            <person name="Frisvad J.C."/>
            <person name="Larsen T.O."/>
            <person name="Nielsen K.F."/>
            <person name="Hoof J.B."/>
            <person name="Brandl J."/>
            <person name="Salamov A."/>
            <person name="Riley R."/>
            <person name="Gladden J.M."/>
            <person name="Phatale P."/>
            <person name="Nielsen M.T."/>
            <person name="Lyhne E.K."/>
            <person name="Kogle M.E."/>
            <person name="Strasser K."/>
            <person name="McDonnell E."/>
            <person name="Barry K."/>
            <person name="Clum A."/>
            <person name="Chen C."/>
            <person name="Nolan M."/>
            <person name="Sandor L."/>
            <person name="Kuo A."/>
            <person name="Lipzen A."/>
            <person name="Hainaut M."/>
            <person name="Drula E."/>
            <person name="Tsang A."/>
            <person name="Magnuson J.K."/>
            <person name="Henrissat B."/>
            <person name="Wiebenga A."/>
            <person name="Simmons B.A."/>
            <person name="Makela M.R."/>
            <person name="De vries R.P."/>
            <person name="Grigoriev I.V."/>
            <person name="Mortensen U.H."/>
            <person name="Baker S.E."/>
            <person name="Andersen M.R."/>
        </authorList>
    </citation>
    <scope>NUCLEOTIDE SEQUENCE [LARGE SCALE GENOMIC DNA]</scope>
    <source>
        <strain evidence="2 3">ATCC 13496</strain>
    </source>
</reference>
<accession>A0A370BSE6</accession>
<gene>
    <name evidence="2" type="ORF">M747DRAFT_101385</name>
</gene>
<evidence type="ECO:0000313" key="3">
    <source>
        <dbReference type="Proteomes" id="UP000253845"/>
    </source>
</evidence>